<keyword evidence="1" id="KW-0175">Coiled coil</keyword>
<reference evidence="2" key="1">
    <citation type="submission" date="2021-01" db="EMBL/GenBank/DDBJ databases">
        <authorList>
            <consortium name="Genoscope - CEA"/>
            <person name="William W."/>
        </authorList>
    </citation>
    <scope>NUCLEOTIDE SEQUENCE</scope>
</reference>
<feature type="coiled-coil region" evidence="1">
    <location>
        <begin position="446"/>
        <end position="480"/>
    </location>
</feature>
<sequence>MTIDQIMSIQNIKVLFVAQPCKEIQRSRSQSTSIFKDQQINGIIQGPRYDDRGEVIKRSIVGTVDQFQREGKVQYDSRVTDEESSMLKSFVITQFNKKKNIKKKIEPIQLSKISKEEILLHIDKVQNNIKCSQSSLRSQEETLPIIERNLLTKQRRILESCEEQQDKWNQLEQELANRCERSHNNTLIRRSQGYREKKQLLDSLNVLQKEPNVKEWYAKLRNYNQSIEPSIEIIKNVNHVKMYSDKFKNMINQRLNNKYYDADYLVINGNSKLKMESKEATDLMFLPQDIVQQQQNQDFNYSNYNKRDISHHLQQTKTMFLMHKIKSFKLQPQISNNIFDEHNPQYGPKYDNNNKIIARSVVGKPDIIDKIKKKIEESKLSNSPKMKNSIVFQKMKQSYSNLSNMKKSQSSNKIPLFQDPIHSNILSRQVSHNKSTLAALINHHANVNIEQYLQETKNRIQKNENEELKIEKQLNIFQRNANTRQQRVITQFQEREQSWELVNMTIQSKCQTRSREKLTLLQKSQAYRLKKEILNELPSPPKNWYQQLRGSNSVVEKEDDHTIRSQRINLNSKTLLLKQTDFENSLRIRGESKLKREFENQKCPLITMVGLEKTEESEILPKLKY</sequence>
<accession>A0A8S1NRD6</accession>
<dbReference type="AlphaFoldDB" id="A0A8S1NRD6"/>
<comment type="caution">
    <text evidence="2">The sequence shown here is derived from an EMBL/GenBank/DDBJ whole genome shotgun (WGS) entry which is preliminary data.</text>
</comment>
<evidence type="ECO:0000313" key="2">
    <source>
        <dbReference type="EMBL" id="CAD8092746.1"/>
    </source>
</evidence>
<gene>
    <name evidence="2" type="ORF">PPRIM_AZ9-3.1.T0910107</name>
</gene>
<evidence type="ECO:0000313" key="3">
    <source>
        <dbReference type="Proteomes" id="UP000688137"/>
    </source>
</evidence>
<protein>
    <submittedName>
        <fullName evidence="2">Uncharacterized protein</fullName>
    </submittedName>
</protein>
<proteinExistence type="predicted"/>
<keyword evidence="3" id="KW-1185">Reference proteome</keyword>
<evidence type="ECO:0000256" key="1">
    <source>
        <dbReference type="SAM" id="Coils"/>
    </source>
</evidence>
<dbReference type="EMBL" id="CAJJDM010000094">
    <property type="protein sequence ID" value="CAD8092746.1"/>
    <property type="molecule type" value="Genomic_DNA"/>
</dbReference>
<dbReference type="Proteomes" id="UP000688137">
    <property type="component" value="Unassembled WGS sequence"/>
</dbReference>
<organism evidence="2 3">
    <name type="scientific">Paramecium primaurelia</name>
    <dbReference type="NCBI Taxonomy" id="5886"/>
    <lineage>
        <taxon>Eukaryota</taxon>
        <taxon>Sar</taxon>
        <taxon>Alveolata</taxon>
        <taxon>Ciliophora</taxon>
        <taxon>Intramacronucleata</taxon>
        <taxon>Oligohymenophorea</taxon>
        <taxon>Peniculida</taxon>
        <taxon>Parameciidae</taxon>
        <taxon>Paramecium</taxon>
    </lineage>
</organism>
<name>A0A8S1NRD6_PARPR</name>
<feature type="coiled-coil region" evidence="1">
    <location>
        <begin position="122"/>
        <end position="178"/>
    </location>
</feature>